<keyword evidence="4" id="KW-1185">Reference proteome</keyword>
<name>A0A7K9PWG4_9CORV</name>
<dbReference type="Proteomes" id="UP000570547">
    <property type="component" value="Unassembled WGS sequence"/>
</dbReference>
<evidence type="ECO:0000313" key="3">
    <source>
        <dbReference type="EMBL" id="NXI03720.1"/>
    </source>
</evidence>
<dbReference type="InterPro" id="IPR014044">
    <property type="entry name" value="CAP_dom"/>
</dbReference>
<proteinExistence type="predicted"/>
<dbReference type="Gene3D" id="3.40.33.10">
    <property type="entry name" value="CAP"/>
    <property type="match status" value="1"/>
</dbReference>
<dbReference type="InterPro" id="IPR001283">
    <property type="entry name" value="CRISP-related"/>
</dbReference>
<gene>
    <name evidence="3" type="primary">Pi16_1</name>
    <name evidence="3" type="ORF">PACPHI_R03503</name>
</gene>
<organism evidence="3 4">
    <name type="scientific">Pachycephala philippinensis</name>
    <name type="common">yellow-belllied whistler</name>
    <dbReference type="NCBI Taxonomy" id="449367"/>
    <lineage>
        <taxon>Eukaryota</taxon>
        <taxon>Metazoa</taxon>
        <taxon>Chordata</taxon>
        <taxon>Craniata</taxon>
        <taxon>Vertebrata</taxon>
        <taxon>Euteleostomi</taxon>
        <taxon>Archelosauria</taxon>
        <taxon>Archosauria</taxon>
        <taxon>Dinosauria</taxon>
        <taxon>Saurischia</taxon>
        <taxon>Theropoda</taxon>
        <taxon>Coelurosauria</taxon>
        <taxon>Aves</taxon>
        <taxon>Neognathae</taxon>
        <taxon>Neoaves</taxon>
        <taxon>Telluraves</taxon>
        <taxon>Australaves</taxon>
        <taxon>Passeriformes</taxon>
        <taxon>Corvoidea</taxon>
        <taxon>Pachycephalidae</taxon>
        <taxon>Pachycephala</taxon>
    </lineage>
</organism>
<feature type="chain" id="PRO_5029696592" evidence="1">
    <location>
        <begin position="31"/>
        <end position="199"/>
    </location>
</feature>
<dbReference type="EMBL" id="VWZT01013497">
    <property type="protein sequence ID" value="NXI03720.1"/>
    <property type="molecule type" value="Genomic_DNA"/>
</dbReference>
<dbReference type="SUPFAM" id="SSF55797">
    <property type="entry name" value="PR-1-like"/>
    <property type="match status" value="1"/>
</dbReference>
<evidence type="ECO:0000259" key="2">
    <source>
        <dbReference type="SMART" id="SM00198"/>
    </source>
</evidence>
<comment type="caution">
    <text evidence="3">The sequence shown here is derived from an EMBL/GenBank/DDBJ whole genome shotgun (WGS) entry which is preliminary data.</text>
</comment>
<evidence type="ECO:0000313" key="4">
    <source>
        <dbReference type="Proteomes" id="UP000570547"/>
    </source>
</evidence>
<dbReference type="SMART" id="SM00198">
    <property type="entry name" value="SCP"/>
    <property type="match status" value="1"/>
</dbReference>
<dbReference type="AlphaFoldDB" id="A0A7K9PWG4"/>
<feature type="domain" description="SCP" evidence="2">
    <location>
        <begin position="34"/>
        <end position="173"/>
    </location>
</feature>
<dbReference type="PANTHER" id="PTHR10334">
    <property type="entry name" value="CYSTEINE-RICH SECRETORY PROTEIN-RELATED"/>
    <property type="match status" value="1"/>
</dbReference>
<feature type="non-terminal residue" evidence="3">
    <location>
        <position position="1"/>
    </location>
</feature>
<feature type="non-terminal residue" evidence="3">
    <location>
        <position position="199"/>
    </location>
</feature>
<reference evidence="3 4" key="1">
    <citation type="submission" date="2019-09" db="EMBL/GenBank/DDBJ databases">
        <title>Bird 10,000 Genomes (B10K) Project - Family phase.</title>
        <authorList>
            <person name="Zhang G."/>
        </authorList>
    </citation>
    <scope>NUCLEOTIDE SEQUENCE [LARGE SCALE GENOMIC DNA]</scope>
    <source>
        <strain evidence="3">B10K-DU-001-28</strain>
        <tissue evidence="3">Muscle</tissue>
    </source>
</reference>
<sequence length="199" mass="22318">LLRAEAACTMLSSGLHAVLLVLSVLELSWSLSDEEKKIILDEHNKYRSQVDPPAMAMMKMSWDKDLEADAQDHAKKCIWGQNGGPGRENLYATASTLDVKLAFEEWKGERKFYDFTTHKCAEGQTCDNYTQVVWAGTTRIGCGESFCKKIDGMETENMHLFVCSYYPQGNKEGKVPYMNGTSCEKCPKDTSCKDNLCGE</sequence>
<dbReference type="InterPro" id="IPR035940">
    <property type="entry name" value="CAP_sf"/>
</dbReference>
<dbReference type="PRINTS" id="PR00837">
    <property type="entry name" value="V5TPXLIKE"/>
</dbReference>
<feature type="signal peptide" evidence="1">
    <location>
        <begin position="1"/>
        <end position="30"/>
    </location>
</feature>
<dbReference type="Pfam" id="PF00188">
    <property type="entry name" value="CAP"/>
    <property type="match status" value="1"/>
</dbReference>
<evidence type="ECO:0000256" key="1">
    <source>
        <dbReference type="SAM" id="SignalP"/>
    </source>
</evidence>
<protein>
    <submittedName>
        <fullName evidence="3">PI16 inhibitor</fullName>
    </submittedName>
</protein>
<keyword evidence="1" id="KW-0732">Signal</keyword>
<accession>A0A7K9PWG4</accession>